<dbReference type="Pfam" id="PF13715">
    <property type="entry name" value="CarbopepD_reg_2"/>
    <property type="match status" value="1"/>
</dbReference>
<keyword evidence="1" id="KW-0675">Receptor</keyword>
<protein>
    <submittedName>
        <fullName evidence="1">TonB-dependent receptor SusC</fullName>
    </submittedName>
</protein>
<evidence type="ECO:0000313" key="2">
    <source>
        <dbReference type="Proteomes" id="UP000464657"/>
    </source>
</evidence>
<sequence length="285" mass="32567">MKYPQLKVSIPEPCHEDWNNMTPTDKGKFCDVCTKEVVDFTSKSDEEIIKHSLKHKNLCGRFHASQLDRKLIIYRKERNHWLSYAASLLFPFALFSQEAKSEIQKLPKIEQINTSSFKSLNIGSLHKQGEIASVIQNDSITIKGIVTDDTGLPLPIAYIKIQGTKIVVTNDFDGFYSLRVKRNDTVLISSLGYETVTIKIVDNQHVYNITLIAEVMGELDMMLGGVAGMVVTCSSDDYYTTPMSETEIKEKEKRTKNYFAFEKKKWKEKRAARKLARAKRKAEKN</sequence>
<dbReference type="KEGG" id="kan:IMCC3317_01780"/>
<dbReference type="Proteomes" id="UP000464657">
    <property type="component" value="Chromosome"/>
</dbReference>
<name>A0A7L4ZFV0_9FLAO</name>
<keyword evidence="2" id="KW-1185">Reference proteome</keyword>
<dbReference type="Gene3D" id="2.60.40.1120">
    <property type="entry name" value="Carboxypeptidase-like, regulatory domain"/>
    <property type="match status" value="1"/>
</dbReference>
<evidence type="ECO:0000313" key="1">
    <source>
        <dbReference type="EMBL" id="QHI34834.1"/>
    </source>
</evidence>
<dbReference type="AlphaFoldDB" id="A0A7L4ZFV0"/>
<dbReference type="SUPFAM" id="SSF49464">
    <property type="entry name" value="Carboxypeptidase regulatory domain-like"/>
    <property type="match status" value="1"/>
</dbReference>
<proteinExistence type="predicted"/>
<gene>
    <name evidence="1" type="primary">susC_1</name>
    <name evidence="1" type="ORF">IMCC3317_01780</name>
</gene>
<dbReference type="OrthoDB" id="7432683at2"/>
<accession>A0A7L4ZFV0</accession>
<organism evidence="1 2">
    <name type="scientific">Kordia antarctica</name>
    <dbReference type="NCBI Taxonomy" id="1218801"/>
    <lineage>
        <taxon>Bacteria</taxon>
        <taxon>Pseudomonadati</taxon>
        <taxon>Bacteroidota</taxon>
        <taxon>Flavobacteriia</taxon>
        <taxon>Flavobacteriales</taxon>
        <taxon>Flavobacteriaceae</taxon>
        <taxon>Kordia</taxon>
    </lineage>
</organism>
<dbReference type="RefSeq" id="WP_160127623.1">
    <property type="nucleotide sequence ID" value="NZ_CP019288.1"/>
</dbReference>
<dbReference type="EMBL" id="CP019288">
    <property type="protein sequence ID" value="QHI34834.1"/>
    <property type="molecule type" value="Genomic_DNA"/>
</dbReference>
<reference evidence="1 2" key="1">
    <citation type="journal article" date="2013" name="Int. J. Syst. Evol. Microbiol.">
        <title>Kordia antarctica sp. nov., isolated from Antarctic seawater.</title>
        <authorList>
            <person name="Baek K."/>
            <person name="Choi A."/>
            <person name="Kang I."/>
            <person name="Lee K."/>
            <person name="Cho J.C."/>
        </authorList>
    </citation>
    <scope>NUCLEOTIDE SEQUENCE [LARGE SCALE GENOMIC DNA]</scope>
    <source>
        <strain evidence="1 2">IMCC3317</strain>
    </source>
</reference>
<dbReference type="InterPro" id="IPR008969">
    <property type="entry name" value="CarboxyPept-like_regulatory"/>
</dbReference>